<dbReference type="CDD" id="cd07709">
    <property type="entry name" value="flavodiiron_proteins_MBL-fold"/>
    <property type="match status" value="1"/>
</dbReference>
<reference evidence="3" key="1">
    <citation type="submission" date="2018-03" db="EMBL/GenBank/DDBJ databases">
        <title>Genome sequencing of Melaminivora sp. strain SC2-7.</title>
        <authorList>
            <person name="Kim S.-J."/>
            <person name="Heo J."/>
            <person name="Ahn J.-H."/>
            <person name="Kwon S.-W."/>
        </authorList>
    </citation>
    <scope>NUCLEOTIDE SEQUENCE [LARGE SCALE GENOMIC DNA]</scope>
    <source>
        <strain evidence="3">SC2-7</strain>
    </source>
</reference>
<evidence type="ECO:0000259" key="1">
    <source>
        <dbReference type="SMART" id="SM00849"/>
    </source>
</evidence>
<dbReference type="RefSeq" id="WP_106847265.1">
    <property type="nucleotide sequence ID" value="NZ_CP027792.1"/>
</dbReference>
<evidence type="ECO:0000313" key="3">
    <source>
        <dbReference type="Proteomes" id="UP000241829"/>
    </source>
</evidence>
<dbReference type="InterPro" id="IPR001279">
    <property type="entry name" value="Metallo-B-lactamas"/>
</dbReference>
<dbReference type="Gene3D" id="3.60.15.10">
    <property type="entry name" value="Ribonuclease Z/Hydroxyacylglutathione hydrolase-like"/>
    <property type="match status" value="1"/>
</dbReference>
<dbReference type="AlphaFoldDB" id="A0A2P1NNX7"/>
<dbReference type="KEGG" id="melm:C7H73_14270"/>
<protein>
    <submittedName>
        <fullName evidence="2">MBL fold metallo-hydrolase</fullName>
    </submittedName>
</protein>
<organism evidence="2 3">
    <name type="scientific">Pulveribacter suum</name>
    <dbReference type="NCBI Taxonomy" id="2116657"/>
    <lineage>
        <taxon>Bacteria</taxon>
        <taxon>Pseudomonadati</taxon>
        <taxon>Pseudomonadota</taxon>
        <taxon>Betaproteobacteria</taxon>
        <taxon>Burkholderiales</taxon>
        <taxon>Comamonadaceae</taxon>
        <taxon>Pulveribacter</taxon>
    </lineage>
</organism>
<dbReference type="Pfam" id="PF19583">
    <property type="entry name" value="ODP"/>
    <property type="match status" value="1"/>
</dbReference>
<keyword evidence="2" id="KW-0378">Hydrolase</keyword>
<dbReference type="OrthoDB" id="9768433at2"/>
<name>A0A2P1NNX7_9BURK</name>
<gene>
    <name evidence="2" type="ORF">C7H73_14270</name>
</gene>
<proteinExistence type="predicted"/>
<accession>A0A2P1NNX7</accession>
<dbReference type="GO" id="GO:0016787">
    <property type="term" value="F:hydrolase activity"/>
    <property type="evidence" value="ECO:0007669"/>
    <property type="project" value="UniProtKB-KW"/>
</dbReference>
<evidence type="ECO:0000313" key="2">
    <source>
        <dbReference type="EMBL" id="AVP58717.1"/>
    </source>
</evidence>
<dbReference type="InterPro" id="IPR045761">
    <property type="entry name" value="ODP_dom"/>
</dbReference>
<dbReference type="SUPFAM" id="SSF56281">
    <property type="entry name" value="Metallo-hydrolase/oxidoreductase"/>
    <property type="match status" value="1"/>
</dbReference>
<dbReference type="EMBL" id="CP027792">
    <property type="protein sequence ID" value="AVP58717.1"/>
    <property type="molecule type" value="Genomic_DNA"/>
</dbReference>
<dbReference type="PANTHER" id="PTHR43041:SF1">
    <property type="entry name" value="METALLO-BETA-LACTAMASE DOMAIN-CONTAINING PROTEIN"/>
    <property type="match status" value="1"/>
</dbReference>
<dbReference type="Proteomes" id="UP000241829">
    <property type="component" value="Chromosome"/>
</dbReference>
<dbReference type="PANTHER" id="PTHR43041">
    <property type="entry name" value="HYDROLASE, METALLO-BETA-LACTAMASE SUPERFAMILY"/>
    <property type="match status" value="1"/>
</dbReference>
<sequence length="278" mass="31028">MSLEPIELYRDKNHACLMFTDLVEEDGQAVQANQFLVVDGDTGAIIDPGGNLAFNELFMGMTKHFPPHKLSYLIASHADPDIIASLDRWLTSTPAKLVISRVWERFVPHFTKAGKTEGRVIAVPDGGGHLPLGRHELVLLPAHFMHSEGNFHFYDPVSRILFTGDLGVSMTSGAEARVPVTQLAPHLPRMEGFHRRYMVSNKILRLWTRMARQLDVAMIVPQHGAPLIGKQAIEDFYQWLDGLACGIDLFDERAYQLPTDQIDPATRQVRPASQAAGR</sequence>
<dbReference type="InterPro" id="IPR036866">
    <property type="entry name" value="RibonucZ/Hydroxyglut_hydro"/>
</dbReference>
<feature type="domain" description="Metallo-beta-lactamase" evidence="1">
    <location>
        <begin position="31"/>
        <end position="223"/>
    </location>
</feature>
<dbReference type="SMART" id="SM00849">
    <property type="entry name" value="Lactamase_B"/>
    <property type="match status" value="1"/>
</dbReference>
<keyword evidence="3" id="KW-1185">Reference proteome</keyword>